<dbReference type="InterPro" id="IPR029016">
    <property type="entry name" value="GAF-like_dom_sf"/>
</dbReference>
<evidence type="ECO:0000313" key="2">
    <source>
        <dbReference type="EMBL" id="GGH04595.1"/>
    </source>
</evidence>
<dbReference type="InterPro" id="IPR014757">
    <property type="entry name" value="Tscrpt_reg_IclR_C"/>
</dbReference>
<protein>
    <recommendedName>
        <fullName evidence="1">IclR-ED domain-containing protein</fullName>
    </recommendedName>
</protein>
<dbReference type="Proteomes" id="UP000596938">
    <property type="component" value="Unassembled WGS sequence"/>
</dbReference>
<evidence type="ECO:0000313" key="3">
    <source>
        <dbReference type="Proteomes" id="UP000596938"/>
    </source>
</evidence>
<name>A0ABQ1XVX2_9MICC</name>
<evidence type="ECO:0000259" key="1">
    <source>
        <dbReference type="PROSITE" id="PS51078"/>
    </source>
</evidence>
<comment type="caution">
    <text evidence="2">The sequence shown here is derived from an EMBL/GenBank/DDBJ whole genome shotgun (WGS) entry which is preliminary data.</text>
</comment>
<dbReference type="PROSITE" id="PS51078">
    <property type="entry name" value="ICLR_ED"/>
    <property type="match status" value="1"/>
</dbReference>
<dbReference type="EMBL" id="BMKU01000010">
    <property type="protein sequence ID" value="GGH04595.1"/>
    <property type="molecule type" value="Genomic_DNA"/>
</dbReference>
<gene>
    <name evidence="2" type="ORF">GCM10011577_30820</name>
</gene>
<reference evidence="3" key="1">
    <citation type="journal article" date="2019" name="Int. J. Syst. Evol. Microbiol.">
        <title>The Global Catalogue of Microorganisms (GCM) 10K type strain sequencing project: providing services to taxonomists for standard genome sequencing and annotation.</title>
        <authorList>
            <consortium name="The Broad Institute Genomics Platform"/>
            <consortium name="The Broad Institute Genome Sequencing Center for Infectious Disease"/>
            <person name="Wu L."/>
            <person name="Ma J."/>
        </authorList>
    </citation>
    <scope>NUCLEOTIDE SEQUENCE [LARGE SCALE GENOMIC DNA]</scope>
    <source>
        <strain evidence="3">CGMCC 1.1927</strain>
    </source>
</reference>
<dbReference type="Gene3D" id="3.30.450.40">
    <property type="match status" value="1"/>
</dbReference>
<proteinExistence type="predicted"/>
<organism evidence="2 3">
    <name type="scientific">Pseudarthrobacter polychromogenes</name>
    <dbReference type="NCBI Taxonomy" id="1676"/>
    <lineage>
        <taxon>Bacteria</taxon>
        <taxon>Bacillati</taxon>
        <taxon>Actinomycetota</taxon>
        <taxon>Actinomycetes</taxon>
        <taxon>Micrococcales</taxon>
        <taxon>Micrococcaceae</taxon>
        <taxon>Pseudarthrobacter</taxon>
    </lineage>
</organism>
<accession>A0ABQ1XVX2</accession>
<dbReference type="SUPFAM" id="SSF55781">
    <property type="entry name" value="GAF domain-like"/>
    <property type="match status" value="1"/>
</dbReference>
<sequence length="102" mass="10171">MPLRTTAGGQVLLAYAGPELEAEILAQPAPTERGAGEVSATELPAALAGVKKSGAAVVRLTQPSRTIYVAALIHGADSGAVAALSVVVPGPPPHVQYPRGAP</sequence>
<keyword evidence="3" id="KW-1185">Reference proteome</keyword>
<feature type="domain" description="IclR-ED" evidence="1">
    <location>
        <begin position="1"/>
        <end position="102"/>
    </location>
</feature>